<dbReference type="AlphaFoldDB" id="A0A026VY79"/>
<evidence type="ECO:0000313" key="3">
    <source>
        <dbReference type="Proteomes" id="UP000053097"/>
    </source>
</evidence>
<gene>
    <name evidence="2" type="ORF">X777_15143</name>
</gene>
<evidence type="ECO:0000256" key="1">
    <source>
        <dbReference type="SAM" id="MobiDB-lite"/>
    </source>
</evidence>
<dbReference type="EMBL" id="KK107770">
    <property type="protein sequence ID" value="EZA47824.1"/>
    <property type="molecule type" value="Genomic_DNA"/>
</dbReference>
<accession>A0A026VY79</accession>
<name>A0A026VY79_OOCBI</name>
<organism evidence="2 3">
    <name type="scientific">Ooceraea biroi</name>
    <name type="common">Clonal raider ant</name>
    <name type="synonym">Cerapachys biroi</name>
    <dbReference type="NCBI Taxonomy" id="2015173"/>
    <lineage>
        <taxon>Eukaryota</taxon>
        <taxon>Metazoa</taxon>
        <taxon>Ecdysozoa</taxon>
        <taxon>Arthropoda</taxon>
        <taxon>Hexapoda</taxon>
        <taxon>Insecta</taxon>
        <taxon>Pterygota</taxon>
        <taxon>Neoptera</taxon>
        <taxon>Endopterygota</taxon>
        <taxon>Hymenoptera</taxon>
        <taxon>Apocrita</taxon>
        <taxon>Aculeata</taxon>
        <taxon>Formicoidea</taxon>
        <taxon>Formicidae</taxon>
        <taxon>Dorylinae</taxon>
        <taxon>Ooceraea</taxon>
    </lineage>
</organism>
<feature type="compositionally biased region" description="Polar residues" evidence="1">
    <location>
        <begin position="43"/>
        <end position="52"/>
    </location>
</feature>
<evidence type="ECO:0000313" key="2">
    <source>
        <dbReference type="EMBL" id="EZA47824.1"/>
    </source>
</evidence>
<keyword evidence="3" id="KW-1185">Reference proteome</keyword>
<feature type="region of interest" description="Disordered" evidence="1">
    <location>
        <begin position="27"/>
        <end position="52"/>
    </location>
</feature>
<dbReference type="Proteomes" id="UP000053097">
    <property type="component" value="Unassembled WGS sequence"/>
</dbReference>
<protein>
    <submittedName>
        <fullName evidence="2">Uncharacterized protein</fullName>
    </submittedName>
</protein>
<sequence length="52" mass="5468">MLILSAPNVEAEAISASEADAMADAVSEAARKRPRGIGKQVSRLASTQTELR</sequence>
<reference evidence="2 3" key="1">
    <citation type="journal article" date="2014" name="Curr. Biol.">
        <title>The genome of the clonal raider ant Cerapachys biroi.</title>
        <authorList>
            <person name="Oxley P.R."/>
            <person name="Ji L."/>
            <person name="Fetter-Pruneda I."/>
            <person name="McKenzie S.K."/>
            <person name="Li C."/>
            <person name="Hu H."/>
            <person name="Zhang G."/>
            <person name="Kronauer D.J."/>
        </authorList>
    </citation>
    <scope>NUCLEOTIDE SEQUENCE [LARGE SCALE GENOMIC DNA]</scope>
</reference>
<proteinExistence type="predicted"/>